<gene>
    <name evidence="1" type="ORF">ACFQ3J_10510</name>
</gene>
<name>A0ABW3PX86_9BACL</name>
<sequence length="58" mass="6324">MPAFRVLNDDQDFFVAAISQARVTIFNEGQIVDYGGTIEKYSPEAIKIAGTLLYAGVV</sequence>
<accession>A0ABW3PX86</accession>
<proteinExistence type="predicted"/>
<organism evidence="1 2">
    <name type="scientific">Paenibacillus provencensis</name>
    <dbReference type="NCBI Taxonomy" id="441151"/>
    <lineage>
        <taxon>Bacteria</taxon>
        <taxon>Bacillati</taxon>
        <taxon>Bacillota</taxon>
        <taxon>Bacilli</taxon>
        <taxon>Bacillales</taxon>
        <taxon>Paenibacillaceae</taxon>
        <taxon>Paenibacillus</taxon>
    </lineage>
</organism>
<comment type="caution">
    <text evidence="1">The sequence shown here is derived from an EMBL/GenBank/DDBJ whole genome shotgun (WGS) entry which is preliminary data.</text>
</comment>
<reference evidence="2" key="1">
    <citation type="journal article" date="2019" name="Int. J. Syst. Evol. Microbiol.">
        <title>The Global Catalogue of Microorganisms (GCM) 10K type strain sequencing project: providing services to taxonomists for standard genome sequencing and annotation.</title>
        <authorList>
            <consortium name="The Broad Institute Genomics Platform"/>
            <consortium name="The Broad Institute Genome Sequencing Center for Infectious Disease"/>
            <person name="Wu L."/>
            <person name="Ma J."/>
        </authorList>
    </citation>
    <scope>NUCLEOTIDE SEQUENCE [LARGE SCALE GENOMIC DNA]</scope>
    <source>
        <strain evidence="2">CCUG 53519</strain>
    </source>
</reference>
<evidence type="ECO:0000313" key="2">
    <source>
        <dbReference type="Proteomes" id="UP001597169"/>
    </source>
</evidence>
<keyword evidence="2" id="KW-1185">Reference proteome</keyword>
<dbReference type="RefSeq" id="WP_379292762.1">
    <property type="nucleotide sequence ID" value="NZ_JBHTKX010000001.1"/>
</dbReference>
<evidence type="ECO:0000313" key="1">
    <source>
        <dbReference type="EMBL" id="MFD1128606.1"/>
    </source>
</evidence>
<protein>
    <submittedName>
        <fullName evidence="1">Uncharacterized protein</fullName>
    </submittedName>
</protein>
<dbReference type="Proteomes" id="UP001597169">
    <property type="component" value="Unassembled WGS sequence"/>
</dbReference>
<dbReference type="EMBL" id="JBHTKX010000001">
    <property type="protein sequence ID" value="MFD1128606.1"/>
    <property type="molecule type" value="Genomic_DNA"/>
</dbReference>